<evidence type="ECO:0000256" key="1">
    <source>
        <dbReference type="SAM" id="MobiDB-lite"/>
    </source>
</evidence>
<evidence type="ECO:0000256" key="2">
    <source>
        <dbReference type="SAM" id="Phobius"/>
    </source>
</evidence>
<name>A0A8H6UFJ2_9EURO</name>
<keyword evidence="5" id="KW-1185">Reference proteome</keyword>
<accession>A0A8H6UFJ2</accession>
<dbReference type="EMBL" id="JACBAD010002035">
    <property type="protein sequence ID" value="KAF7121925.1"/>
    <property type="molecule type" value="Genomic_DNA"/>
</dbReference>
<dbReference type="AlphaFoldDB" id="A0A8H6UFJ2"/>
<evidence type="ECO:0000313" key="5">
    <source>
        <dbReference type="Proteomes" id="UP000630445"/>
    </source>
</evidence>
<feature type="compositionally biased region" description="Polar residues" evidence="1">
    <location>
        <begin position="85"/>
        <end position="102"/>
    </location>
</feature>
<keyword evidence="2" id="KW-1133">Transmembrane helix</keyword>
<dbReference type="Proteomes" id="UP000662466">
    <property type="component" value="Unassembled WGS sequence"/>
</dbReference>
<feature type="region of interest" description="Disordered" evidence="1">
    <location>
        <begin position="79"/>
        <end position="113"/>
    </location>
</feature>
<dbReference type="Proteomes" id="UP000630445">
    <property type="component" value="Unassembled WGS sequence"/>
</dbReference>
<feature type="region of interest" description="Disordered" evidence="1">
    <location>
        <begin position="1"/>
        <end position="44"/>
    </location>
</feature>
<protein>
    <submittedName>
        <fullName evidence="3">Uncharacterized protein</fullName>
    </submittedName>
</protein>
<feature type="region of interest" description="Disordered" evidence="1">
    <location>
        <begin position="167"/>
        <end position="198"/>
    </location>
</feature>
<sequence length="461" mass="51592">MELSHTFQFSLEEHLQENEPVTPSKSPNKTRLTESEGFDEYATRSDRSHVLEFDDVRNGRKTNAKATTSTVPVMHFVFDEPLPTNPNNSPASEGEQANQLSSAYPYRERSSALSSHKPNIISITCPDCSLENGSCSFLTDEGGSNWRPPRPPKPPFLTAVEGFKLSGQAQPRARIISPESKHPQPSPRASLPQPRRWPRSYSRFVENTPSEEKNASAVQRKETWINTTLLKPHHQEKIAHRGAENAYRVLLGDPDKPFPAPIPTNDRLPLLRAVLSRESRIAFLRSLTTDYGASSSRPKETTVLKHLAGLLSRPSRLIPRWHKLRSSTPITLTLYQPLHSPRCSSLVQGSYMVHVEAGLSTDRNRAADSQQDGPSSNTSMDGYARVFQLRFPVPTLCFDIVRPFVIGMRHPILVTVASMFVCVLAIILRFLAGIGFWGLFSGHEDHPYLEEEDSDSAALRK</sequence>
<keyword evidence="2" id="KW-0472">Membrane</keyword>
<comment type="caution">
    <text evidence="3">The sequence shown here is derived from an EMBL/GenBank/DDBJ whole genome shotgun (WGS) entry which is preliminary data.</text>
</comment>
<dbReference type="EMBL" id="JACBAF010002259">
    <property type="protein sequence ID" value="KAF7160632.1"/>
    <property type="molecule type" value="Genomic_DNA"/>
</dbReference>
<gene>
    <name evidence="3" type="ORF">CNMCM5793_009479</name>
    <name evidence="4" type="ORF">CNMCM6106_008054</name>
</gene>
<evidence type="ECO:0000313" key="4">
    <source>
        <dbReference type="EMBL" id="KAF7160632.1"/>
    </source>
</evidence>
<feature type="transmembrane region" description="Helical" evidence="2">
    <location>
        <begin position="412"/>
        <end position="440"/>
    </location>
</feature>
<organism evidence="3 5">
    <name type="scientific">Aspergillus hiratsukae</name>
    <dbReference type="NCBI Taxonomy" id="1194566"/>
    <lineage>
        <taxon>Eukaryota</taxon>
        <taxon>Fungi</taxon>
        <taxon>Dikarya</taxon>
        <taxon>Ascomycota</taxon>
        <taxon>Pezizomycotina</taxon>
        <taxon>Eurotiomycetes</taxon>
        <taxon>Eurotiomycetidae</taxon>
        <taxon>Eurotiales</taxon>
        <taxon>Aspergillaceae</taxon>
        <taxon>Aspergillus</taxon>
        <taxon>Aspergillus subgen. Fumigati</taxon>
    </lineage>
</organism>
<reference evidence="3" key="1">
    <citation type="submission" date="2020-06" db="EMBL/GenBank/DDBJ databases">
        <title>Draft genome sequences of strains closely related to Aspergillus parafelis and Aspergillus hiratsukae.</title>
        <authorList>
            <person name="Dos Santos R.A.C."/>
            <person name="Rivero-Menendez O."/>
            <person name="Steenwyk J.L."/>
            <person name="Mead M.E."/>
            <person name="Goldman G.H."/>
            <person name="Alastruey-Izquierdo A."/>
            <person name="Rokas A."/>
        </authorList>
    </citation>
    <scope>NUCLEOTIDE SEQUENCE</scope>
    <source>
        <strain evidence="3">CNM-CM5793</strain>
        <strain evidence="4">CNM-CM6106</strain>
    </source>
</reference>
<feature type="compositionally biased region" description="Polar residues" evidence="1">
    <location>
        <begin position="19"/>
        <end position="30"/>
    </location>
</feature>
<keyword evidence="2" id="KW-0812">Transmembrane</keyword>
<proteinExistence type="predicted"/>
<evidence type="ECO:0000313" key="3">
    <source>
        <dbReference type="EMBL" id="KAF7121925.1"/>
    </source>
</evidence>
<dbReference type="OrthoDB" id="4411341at2759"/>